<feature type="domain" description="Serine/threonine specific protein phosphatases" evidence="3">
    <location>
        <begin position="183"/>
        <end position="188"/>
    </location>
</feature>
<dbReference type="AlphaFoldDB" id="A0A448YH36"/>
<keyword evidence="5" id="KW-1185">Reference proteome</keyword>
<evidence type="ECO:0000259" key="3">
    <source>
        <dbReference type="PROSITE" id="PS00125"/>
    </source>
</evidence>
<dbReference type="EMBL" id="CAACVR010000002">
    <property type="protein sequence ID" value="VEU20197.1"/>
    <property type="molecule type" value="Genomic_DNA"/>
</dbReference>
<dbReference type="Gene3D" id="3.60.21.10">
    <property type="match status" value="1"/>
</dbReference>
<dbReference type="InterPro" id="IPR006186">
    <property type="entry name" value="Ser/Thr-sp_prot-phosphatase"/>
</dbReference>
<dbReference type="InterPro" id="IPR004843">
    <property type="entry name" value="Calcineurin-like_PHP"/>
</dbReference>
<dbReference type="InterPro" id="IPR043360">
    <property type="entry name" value="PP2B"/>
</dbReference>
<evidence type="ECO:0000313" key="4">
    <source>
        <dbReference type="EMBL" id="VEU20197.1"/>
    </source>
</evidence>
<organism evidence="4 5">
    <name type="scientific">Brettanomyces naardenensis</name>
    <name type="common">Yeast</name>
    <dbReference type="NCBI Taxonomy" id="13370"/>
    <lineage>
        <taxon>Eukaryota</taxon>
        <taxon>Fungi</taxon>
        <taxon>Dikarya</taxon>
        <taxon>Ascomycota</taxon>
        <taxon>Saccharomycotina</taxon>
        <taxon>Pichiomycetes</taxon>
        <taxon>Pichiales</taxon>
        <taxon>Pichiaceae</taxon>
        <taxon>Brettanomyces</taxon>
    </lineage>
</organism>
<feature type="compositionally biased region" description="Basic and acidic residues" evidence="2">
    <location>
        <begin position="533"/>
        <end position="552"/>
    </location>
</feature>
<evidence type="ECO:0000256" key="2">
    <source>
        <dbReference type="SAM" id="MobiDB-lite"/>
    </source>
</evidence>
<dbReference type="SMART" id="SM00156">
    <property type="entry name" value="PP2Ac"/>
    <property type="match status" value="1"/>
</dbReference>
<name>A0A448YH36_BRENA</name>
<reference evidence="4 5" key="1">
    <citation type="submission" date="2018-12" db="EMBL/GenBank/DDBJ databases">
        <authorList>
            <person name="Tiukova I."/>
            <person name="Dainat J."/>
        </authorList>
    </citation>
    <scope>NUCLEOTIDE SEQUENCE [LARGE SCALE GENOMIC DNA]</scope>
</reference>
<evidence type="ECO:0000313" key="5">
    <source>
        <dbReference type="Proteomes" id="UP000290900"/>
    </source>
</evidence>
<proteinExistence type="inferred from homology"/>
<dbReference type="Proteomes" id="UP000290900">
    <property type="component" value="Unassembled WGS sequence"/>
</dbReference>
<feature type="region of interest" description="Disordered" evidence="2">
    <location>
        <begin position="520"/>
        <end position="569"/>
    </location>
</feature>
<dbReference type="OrthoDB" id="5593063at2759"/>
<accession>A0A448YH36</accession>
<comment type="similarity">
    <text evidence="1">Belongs to the PPP phosphatase family.</text>
</comment>
<dbReference type="GO" id="GO:0097720">
    <property type="term" value="P:calcineurin-mediated signaling"/>
    <property type="evidence" value="ECO:0007669"/>
    <property type="project" value="InterPro"/>
</dbReference>
<dbReference type="STRING" id="13370.A0A448YH36"/>
<keyword evidence="1" id="KW-0378">Hydrolase</keyword>
<dbReference type="PROSITE" id="PS00125">
    <property type="entry name" value="SER_THR_PHOSPHATASE"/>
    <property type="match status" value="1"/>
</dbReference>
<dbReference type="FunCoup" id="A0A448YH36">
    <property type="interactions" value="561"/>
</dbReference>
<dbReference type="PRINTS" id="PR00114">
    <property type="entry name" value="STPHPHTASE"/>
</dbReference>
<gene>
    <name evidence="4" type="ORF">BRENAR_LOCUS932</name>
</gene>
<dbReference type="InterPro" id="IPR029052">
    <property type="entry name" value="Metallo-depent_PP-like"/>
</dbReference>
<dbReference type="Pfam" id="PF00149">
    <property type="entry name" value="Metallophos"/>
    <property type="match status" value="1"/>
</dbReference>
<dbReference type="InParanoid" id="A0A448YH36"/>
<comment type="catalytic activity">
    <reaction evidence="1">
        <text>O-phospho-L-threonyl-[protein] + H2O = L-threonyl-[protein] + phosphate</text>
        <dbReference type="Rhea" id="RHEA:47004"/>
        <dbReference type="Rhea" id="RHEA-COMP:11060"/>
        <dbReference type="Rhea" id="RHEA-COMP:11605"/>
        <dbReference type="ChEBI" id="CHEBI:15377"/>
        <dbReference type="ChEBI" id="CHEBI:30013"/>
        <dbReference type="ChEBI" id="CHEBI:43474"/>
        <dbReference type="ChEBI" id="CHEBI:61977"/>
        <dbReference type="EC" id="3.1.3.16"/>
    </reaction>
</comment>
<evidence type="ECO:0000256" key="1">
    <source>
        <dbReference type="RuleBase" id="RU004273"/>
    </source>
</evidence>
<dbReference type="EC" id="3.1.3.16" evidence="1"/>
<sequence>MSAHRKLIAKENTIKIENALRQIRNPHQTASDYDPTIYIEDDGKHYKTTSRIVSEVPPPTNEKPSNSKVFSLPGGLPDYNFLAEHFKREGKLSTRQVRKIIKMATEIFASEPNLLQVPSPVTVCGDIHGQYYDLMKLFDICGSPRDTSFLFLGDYVDRGSNSLEVLLLLYSMKIAHKDTFFMLRGNHETRQMTTHFTFKTECLLKYDEDVYEAALKSFAALPIAAIMNKQFLCVHGGLSRDLHTLADIDGIDRFVDDVPSRGLFCDLMWADPSSQYDTEEISEGSPLFKENYERGCSYTFPYKAVCRFLKANGLLCVIRAHQAQDAGYRMYKKTVPQQFPSVITLFSAPNYCGTYGNKAAVLKYDTAVMNIRQFGSQPEPYHLPDFMNVFTWSIPFVAERVFDILYSVLNICTEEELEQGTPLSKELAKSIVDVKKSRVTAASLNEAEGKTIKTMETSTLRNKILAIGRMSRMFNILREEAEKVEQLRSLSGGSQLPKGVLLGGSGELDRKLSTFEEARLADLSNEAMPPTAEEQKKEAKEKYEELVRRASESHQLTSSPRHSDERSAE</sequence>
<dbReference type="GO" id="GO:0033192">
    <property type="term" value="F:calmodulin-dependent protein phosphatase activity"/>
    <property type="evidence" value="ECO:0007669"/>
    <property type="project" value="InterPro"/>
</dbReference>
<dbReference type="PANTHER" id="PTHR45673">
    <property type="entry name" value="SERINE/THREONINE-PROTEIN PHOSPHATASE 2B CATALYTIC SUBUNIT 1-RELATED"/>
    <property type="match status" value="1"/>
</dbReference>
<dbReference type="SUPFAM" id="SSF56300">
    <property type="entry name" value="Metallo-dependent phosphatases"/>
    <property type="match status" value="1"/>
</dbReference>
<protein>
    <recommendedName>
        <fullName evidence="1">Serine/threonine-protein phosphatase</fullName>
        <ecNumber evidence="1">3.1.3.16</ecNumber>
    </recommendedName>
</protein>